<dbReference type="OrthoDB" id="10436319at2759"/>
<organism evidence="3 4">
    <name type="scientific">Syncephalis pseudoplumigaleata</name>
    <dbReference type="NCBI Taxonomy" id="1712513"/>
    <lineage>
        <taxon>Eukaryota</taxon>
        <taxon>Fungi</taxon>
        <taxon>Fungi incertae sedis</taxon>
        <taxon>Zoopagomycota</taxon>
        <taxon>Zoopagomycotina</taxon>
        <taxon>Zoopagomycetes</taxon>
        <taxon>Zoopagales</taxon>
        <taxon>Piptocephalidaceae</taxon>
        <taxon>Syncephalis</taxon>
    </lineage>
</organism>
<proteinExistence type="predicted"/>
<evidence type="ECO:0000313" key="3">
    <source>
        <dbReference type="EMBL" id="RKP25115.1"/>
    </source>
</evidence>
<dbReference type="GO" id="GO:0003723">
    <property type="term" value="F:RNA binding"/>
    <property type="evidence" value="ECO:0007669"/>
    <property type="project" value="UniProtKB-UniRule"/>
</dbReference>
<keyword evidence="1" id="KW-0694">RNA-binding</keyword>
<dbReference type="AlphaFoldDB" id="A0A4P9YYV4"/>
<reference evidence="4" key="1">
    <citation type="journal article" date="2018" name="Nat. Microbiol.">
        <title>Leveraging single-cell genomics to expand the fungal tree of life.</title>
        <authorList>
            <person name="Ahrendt S.R."/>
            <person name="Quandt C.A."/>
            <person name="Ciobanu D."/>
            <person name="Clum A."/>
            <person name="Salamov A."/>
            <person name="Andreopoulos B."/>
            <person name="Cheng J.F."/>
            <person name="Woyke T."/>
            <person name="Pelin A."/>
            <person name="Henrissat B."/>
            <person name="Reynolds N.K."/>
            <person name="Benny G.L."/>
            <person name="Smith M.E."/>
            <person name="James T.Y."/>
            <person name="Grigoriev I.V."/>
        </authorList>
    </citation>
    <scope>NUCLEOTIDE SEQUENCE [LARGE SCALE GENOMIC DNA]</scope>
    <source>
        <strain evidence="4">Benny S71-1</strain>
    </source>
</reference>
<dbReference type="Proteomes" id="UP000278143">
    <property type="component" value="Unassembled WGS sequence"/>
</dbReference>
<dbReference type="Gene3D" id="3.30.70.330">
    <property type="match status" value="1"/>
</dbReference>
<gene>
    <name evidence="3" type="ORF">SYNPS1DRAFT_29143</name>
</gene>
<evidence type="ECO:0000256" key="1">
    <source>
        <dbReference type="PROSITE-ProRule" id="PRU00176"/>
    </source>
</evidence>
<dbReference type="InterPro" id="IPR000504">
    <property type="entry name" value="RRM_dom"/>
</dbReference>
<dbReference type="EMBL" id="KZ989878">
    <property type="protein sequence ID" value="RKP25115.1"/>
    <property type="molecule type" value="Genomic_DNA"/>
</dbReference>
<evidence type="ECO:0000313" key="4">
    <source>
        <dbReference type="Proteomes" id="UP000278143"/>
    </source>
</evidence>
<evidence type="ECO:0000259" key="2">
    <source>
        <dbReference type="PROSITE" id="PS50102"/>
    </source>
</evidence>
<accession>A0A4P9YYV4</accession>
<dbReference type="CDD" id="cd00590">
    <property type="entry name" value="RRM_SF"/>
    <property type="match status" value="1"/>
</dbReference>
<feature type="domain" description="RRM" evidence="2">
    <location>
        <begin position="19"/>
        <end position="112"/>
    </location>
</feature>
<dbReference type="InterPro" id="IPR012677">
    <property type="entry name" value="Nucleotide-bd_a/b_plait_sf"/>
</dbReference>
<sequence length="112" mass="12376">MSRATTRIGTSSDEHIIDSSVYIEQLPNSWQTESDLRTRLEGALGADTVQCIELPQNDYGRLRGWCFIQFASSALAQQFMTMAAGEAASTETAADDHTTLCRELKDARMLSL</sequence>
<name>A0A4P9YYV4_9FUNG</name>
<dbReference type="SUPFAM" id="SSF54928">
    <property type="entry name" value="RNA-binding domain, RBD"/>
    <property type="match status" value="1"/>
</dbReference>
<protein>
    <recommendedName>
        <fullName evidence="2">RRM domain-containing protein</fullName>
    </recommendedName>
</protein>
<keyword evidence="4" id="KW-1185">Reference proteome</keyword>
<dbReference type="PROSITE" id="PS50102">
    <property type="entry name" value="RRM"/>
    <property type="match status" value="1"/>
</dbReference>
<dbReference type="InterPro" id="IPR035979">
    <property type="entry name" value="RBD_domain_sf"/>
</dbReference>